<gene>
    <name evidence="1" type="ORF">EVA_16902</name>
</gene>
<dbReference type="EMBL" id="AMCI01006064">
    <property type="protein sequence ID" value="EJW94991.1"/>
    <property type="molecule type" value="Genomic_DNA"/>
</dbReference>
<evidence type="ECO:0000313" key="1">
    <source>
        <dbReference type="EMBL" id="EJW94991.1"/>
    </source>
</evidence>
<proteinExistence type="predicted"/>
<accession>J9FJA4</accession>
<organism evidence="1">
    <name type="scientific">gut metagenome</name>
    <dbReference type="NCBI Taxonomy" id="749906"/>
    <lineage>
        <taxon>unclassified sequences</taxon>
        <taxon>metagenomes</taxon>
        <taxon>organismal metagenomes</taxon>
    </lineage>
</organism>
<feature type="non-terminal residue" evidence="1">
    <location>
        <position position="1"/>
    </location>
</feature>
<comment type="caution">
    <text evidence="1">The sequence shown here is derived from an EMBL/GenBank/DDBJ whole genome shotgun (WGS) entry which is preliminary data.</text>
</comment>
<reference evidence="1" key="1">
    <citation type="journal article" date="2012" name="PLoS ONE">
        <title>Gene sets for utilization of primary and secondary nutrition supplies in the distal gut of endangered iberian lynx.</title>
        <authorList>
            <person name="Alcaide M."/>
            <person name="Messina E."/>
            <person name="Richter M."/>
            <person name="Bargiela R."/>
            <person name="Peplies J."/>
            <person name="Huws S.A."/>
            <person name="Newbold C.J."/>
            <person name="Golyshin P.N."/>
            <person name="Simon M.A."/>
            <person name="Lopez G."/>
            <person name="Yakimov M.M."/>
            <person name="Ferrer M."/>
        </authorList>
    </citation>
    <scope>NUCLEOTIDE SEQUENCE</scope>
</reference>
<protein>
    <submittedName>
        <fullName evidence="1">Replication protein</fullName>
    </submittedName>
</protein>
<feature type="non-terminal residue" evidence="1">
    <location>
        <position position="223"/>
    </location>
</feature>
<sequence length="223" mass="26005">VESTLDGSICRYEFDKFADMILPFTRQQIREFRKQKSEQAKSKETKSKKTKWNPQSINAMRADDLEKLVELRGGIQEGMRMICLFWQMNFMCLAGRVTDDNFDAMASLLATKIDPTWDFRIGDLVTVRMKMRATRKAGTDAHRIELYTPKTEKLISDLEITLEEQRQLKTLASASVKQERRKEAREARRREANIMPRALYISRAEQRCIRAHELRAQGLSIRA</sequence>
<name>J9FJA4_9ZZZZ</name>
<dbReference type="AlphaFoldDB" id="J9FJA4"/>